<evidence type="ECO:0000313" key="5">
    <source>
        <dbReference type="Proteomes" id="UP001334804"/>
    </source>
</evidence>
<dbReference type="RefSeq" id="WP_091630212.1">
    <property type="nucleotide sequence ID" value="NZ_CP109071.1"/>
</dbReference>
<dbReference type="Gene3D" id="3.10.129.10">
    <property type="entry name" value="Hotdog Thioesterase"/>
    <property type="match status" value="1"/>
</dbReference>
<dbReference type="EMBL" id="FMIC01000002">
    <property type="protein sequence ID" value="SCL69979.1"/>
    <property type="molecule type" value="Genomic_DNA"/>
</dbReference>
<sequence length="157" mass="17147">MANPDAQGVTGAPFRLDVERGKIREFALATGAADAAYLQEENPVVQPTFLTTTFFWQGEDSNPWSAVELDQQRGLHAEQQYTFFGEPPRAGTRLTCQSRIGEIYTKVGRRGGEMTFAVMYTDFRDETGRLVAQAKLTGVETARPPGTEAATQDGAPA</sequence>
<accession>A0A1C6VUE7</accession>
<dbReference type="Proteomes" id="UP001334804">
    <property type="component" value="Chromosome"/>
</dbReference>
<dbReference type="Proteomes" id="UP000199343">
    <property type="component" value="Unassembled WGS sequence"/>
</dbReference>
<dbReference type="Pfam" id="PF13452">
    <property type="entry name" value="FAS1_DH_region"/>
    <property type="match status" value="1"/>
</dbReference>
<feature type="domain" description="FAS1-like dehydratase" evidence="1">
    <location>
        <begin position="8"/>
        <end position="133"/>
    </location>
</feature>
<dbReference type="OrthoDB" id="5415111at2"/>
<proteinExistence type="predicted"/>
<reference evidence="2 4" key="1">
    <citation type="submission" date="2016-06" db="EMBL/GenBank/DDBJ databases">
        <authorList>
            <person name="Kjaerup R.B."/>
            <person name="Dalgaard T.S."/>
            <person name="Juul-Madsen H.R."/>
        </authorList>
    </citation>
    <scope>NUCLEOTIDE SEQUENCE [LARGE SCALE GENOMIC DNA]</scope>
    <source>
        <strain evidence="2 4">DSM 43363</strain>
    </source>
</reference>
<organism evidence="2 4">
    <name type="scientific">Micromonospora peucetia</name>
    <dbReference type="NCBI Taxonomy" id="47871"/>
    <lineage>
        <taxon>Bacteria</taxon>
        <taxon>Bacillati</taxon>
        <taxon>Actinomycetota</taxon>
        <taxon>Actinomycetes</taxon>
        <taxon>Micromonosporales</taxon>
        <taxon>Micromonosporaceae</taxon>
        <taxon>Micromonospora</taxon>
    </lineage>
</organism>
<evidence type="ECO:0000313" key="3">
    <source>
        <dbReference type="EMBL" id="WSA31196.1"/>
    </source>
</evidence>
<evidence type="ECO:0000313" key="4">
    <source>
        <dbReference type="Proteomes" id="UP000199343"/>
    </source>
</evidence>
<evidence type="ECO:0000259" key="1">
    <source>
        <dbReference type="Pfam" id="PF13452"/>
    </source>
</evidence>
<protein>
    <submittedName>
        <fullName evidence="3">MaoC family dehydratase N-terminal domain-containing protein</fullName>
    </submittedName>
    <submittedName>
        <fullName evidence="2">N-terminal half of MaoC dehydratase</fullName>
    </submittedName>
</protein>
<dbReference type="AlphaFoldDB" id="A0A1C6VUE7"/>
<dbReference type="EMBL" id="CP109071">
    <property type="protein sequence ID" value="WSA31196.1"/>
    <property type="molecule type" value="Genomic_DNA"/>
</dbReference>
<keyword evidence="5" id="KW-1185">Reference proteome</keyword>
<dbReference type="InterPro" id="IPR029069">
    <property type="entry name" value="HotDog_dom_sf"/>
</dbReference>
<dbReference type="STRING" id="47871.GA0070608_4192"/>
<name>A0A1C6VUE7_9ACTN</name>
<dbReference type="SUPFAM" id="SSF54637">
    <property type="entry name" value="Thioesterase/thiol ester dehydrase-isomerase"/>
    <property type="match status" value="1"/>
</dbReference>
<dbReference type="InterPro" id="IPR039569">
    <property type="entry name" value="FAS1-like_DH_region"/>
</dbReference>
<reference evidence="3 5" key="2">
    <citation type="submission" date="2022-10" db="EMBL/GenBank/DDBJ databases">
        <title>The complete genomes of actinobacterial strains from the NBC collection.</title>
        <authorList>
            <person name="Joergensen T.S."/>
            <person name="Alvarez Arevalo M."/>
            <person name="Sterndorff E.B."/>
            <person name="Faurdal D."/>
            <person name="Vuksanovic O."/>
            <person name="Mourched A.-S."/>
            <person name="Charusanti P."/>
            <person name="Shaw S."/>
            <person name="Blin K."/>
            <person name="Weber T."/>
        </authorList>
    </citation>
    <scope>NUCLEOTIDE SEQUENCE [LARGE SCALE GENOMIC DNA]</scope>
    <source>
        <strain evidence="3 5">NBC 01809</strain>
    </source>
</reference>
<gene>
    <name evidence="2" type="ORF">GA0070608_4192</name>
    <name evidence="3" type="ORF">OIE14_24060</name>
</gene>
<evidence type="ECO:0000313" key="2">
    <source>
        <dbReference type="EMBL" id="SCL69979.1"/>
    </source>
</evidence>